<reference evidence="3" key="1">
    <citation type="journal article" date="2019" name="Int. J. Syst. Evol. Microbiol.">
        <title>The Global Catalogue of Microorganisms (GCM) 10K type strain sequencing project: providing services to taxonomists for standard genome sequencing and annotation.</title>
        <authorList>
            <consortium name="The Broad Institute Genomics Platform"/>
            <consortium name="The Broad Institute Genome Sequencing Center for Infectious Disease"/>
            <person name="Wu L."/>
            <person name="Ma J."/>
        </authorList>
    </citation>
    <scope>NUCLEOTIDE SEQUENCE [LARGE SCALE GENOMIC DNA]</scope>
    <source>
        <strain evidence="3">CCM 8925</strain>
    </source>
</reference>
<evidence type="ECO:0000256" key="1">
    <source>
        <dbReference type="SAM" id="Phobius"/>
    </source>
</evidence>
<feature type="transmembrane region" description="Helical" evidence="1">
    <location>
        <begin position="269"/>
        <end position="288"/>
    </location>
</feature>
<evidence type="ECO:0000313" key="2">
    <source>
        <dbReference type="EMBL" id="MFD0896581.1"/>
    </source>
</evidence>
<comment type="caution">
    <text evidence="2">The sequence shown here is derived from an EMBL/GenBank/DDBJ whole genome shotgun (WGS) entry which is preliminary data.</text>
</comment>
<feature type="transmembrane region" description="Helical" evidence="1">
    <location>
        <begin position="495"/>
        <end position="512"/>
    </location>
</feature>
<feature type="transmembrane region" description="Helical" evidence="1">
    <location>
        <begin position="148"/>
        <end position="169"/>
    </location>
</feature>
<keyword evidence="1" id="KW-1133">Transmembrane helix</keyword>
<keyword evidence="3" id="KW-1185">Reference proteome</keyword>
<organism evidence="2 3">
    <name type="scientific">Loigolactobacillus binensis</name>
    <dbReference type="NCBI Taxonomy" id="2559922"/>
    <lineage>
        <taxon>Bacteria</taxon>
        <taxon>Bacillati</taxon>
        <taxon>Bacillota</taxon>
        <taxon>Bacilli</taxon>
        <taxon>Lactobacillales</taxon>
        <taxon>Lactobacillaceae</taxon>
        <taxon>Loigolactobacillus</taxon>
    </lineage>
</organism>
<feature type="transmembrane region" description="Helical" evidence="1">
    <location>
        <begin position="435"/>
        <end position="458"/>
    </location>
</feature>
<keyword evidence="1" id="KW-0472">Membrane</keyword>
<protein>
    <recommendedName>
        <fullName evidence="4">Glycosyltransferase RgtA/B/C/D-like domain-containing protein</fullName>
    </recommendedName>
</protein>
<feature type="transmembrane region" description="Helical" evidence="1">
    <location>
        <begin position="176"/>
        <end position="192"/>
    </location>
</feature>
<dbReference type="RefSeq" id="WP_137638854.1">
    <property type="nucleotide sequence ID" value="NZ_BJDN01000047.1"/>
</dbReference>
<keyword evidence="1" id="KW-0812">Transmembrane</keyword>
<dbReference type="Proteomes" id="UP001597104">
    <property type="component" value="Unassembled WGS sequence"/>
</dbReference>
<evidence type="ECO:0000313" key="3">
    <source>
        <dbReference type="Proteomes" id="UP001597104"/>
    </source>
</evidence>
<feature type="transmembrane region" description="Helical" evidence="1">
    <location>
        <begin position="65"/>
        <end position="87"/>
    </location>
</feature>
<gene>
    <name evidence="2" type="ORF">ACFQZ7_02335</name>
</gene>
<feature type="transmembrane region" description="Helical" evidence="1">
    <location>
        <begin position="247"/>
        <end position="264"/>
    </location>
</feature>
<evidence type="ECO:0008006" key="4">
    <source>
        <dbReference type="Google" id="ProtNLM"/>
    </source>
</evidence>
<feature type="transmembrane region" description="Helical" evidence="1">
    <location>
        <begin position="404"/>
        <end position="423"/>
    </location>
</feature>
<proteinExistence type="predicted"/>
<name>A0ABW3EC17_9LACO</name>
<feature type="transmembrane region" description="Helical" evidence="1">
    <location>
        <begin position="35"/>
        <end position="53"/>
    </location>
</feature>
<accession>A0ABW3EC17</accession>
<sequence length="655" mass="73384">MLKKITWSKLFPLLLGSSLLIGIISNVIMPADPRLSVLVLGGCAVCICGWSSWTRWTDQLSRKHLWWLIIAGCALIVSGQLLVLHFLPATVYHDPFRVLYQAERLSRGQTNWGISTYFWRYPNNVDLAFLLAQWLKLTTLVGLTTNQALHILALLFLDGTIGLSLIILMRTKTRNSIVLAALLFFLVSPFAYSYYLQVFYSDLPILFCLLVIFDCLTRWQQLGVKGKVVAGILIFSSALFGQMLKPNLIVLALATVLLLGALAVTDRALLLKLLLPLLLLLVGFAATVPTEKVVDHTVNFSRNVKYQVPVLHWVWMSYNPSGTGTYVGKDVQKMNTLPNKKARQTFAQQNLPKRLKQLGFSGIVKRWVLKIGILLNVGHLQKSYTGGFINAPAAYQKYQGQLSLLGQLVMRIGVILLYSWSLMKCWVLFRTKKQLAVPMIDLLVITAVGYLAFHALLWEAEGRYGQPLLALLLLLDVCPTLPNQVPFKLTTPQRTALLSGIGVLAGILLVTIKTPLVNYDHVVAAQRSQVSAQYHAPLTTIAAKTTLTQDVQLNHVANKLSILIPAKTKITAQLVDLQSQRRYKLRQQATALRLTQRLKPGRYRIVLRNQHATAQKLWVVKTQRYQLAPSAVKINGQAQRFASLVYTCRYRGEKA</sequence>
<dbReference type="EMBL" id="JBHTIO010000009">
    <property type="protein sequence ID" value="MFD0896581.1"/>
    <property type="molecule type" value="Genomic_DNA"/>
</dbReference>